<dbReference type="Proteomes" id="UP000259030">
    <property type="component" value="Chromosome"/>
</dbReference>
<organism evidence="1 2">
    <name type="scientific">Deinococcus ficus</name>
    <dbReference type="NCBI Taxonomy" id="317577"/>
    <lineage>
        <taxon>Bacteria</taxon>
        <taxon>Thermotogati</taxon>
        <taxon>Deinococcota</taxon>
        <taxon>Deinococci</taxon>
        <taxon>Deinococcales</taxon>
        <taxon>Deinococcaceae</taxon>
        <taxon>Deinococcus</taxon>
    </lineage>
</organism>
<evidence type="ECO:0000313" key="1">
    <source>
        <dbReference type="EMBL" id="ASN79819.1"/>
    </source>
</evidence>
<reference evidence="1 2" key="1">
    <citation type="submission" date="2017-05" db="EMBL/GenBank/DDBJ databases">
        <title>The complete genome sequence of Deinococcus ficus isolated from the rhizosphere of the Ficus religiosa L. in Taiwan.</title>
        <authorList>
            <person name="Wu K.-M."/>
            <person name="Liao T.-L."/>
            <person name="Liu Y.-M."/>
            <person name="Young C.-C."/>
            <person name="Tsai S.-F."/>
        </authorList>
    </citation>
    <scope>NUCLEOTIDE SEQUENCE [LARGE SCALE GENOMIC DNA]</scope>
    <source>
        <strain evidence="1 2">CC-FR2-10</strain>
    </source>
</reference>
<sequence length="89" mass="10060">MSAVSSMSDIVALRISHCRAEQAAKDRMYHLAVMHYRDCLNAAERRQDARATEFFALQLARCYEHMGLRDKAAQFRALAEPGPDVHPLA</sequence>
<protein>
    <submittedName>
        <fullName evidence="1">Uncharacterized protein</fullName>
    </submittedName>
</protein>
<name>A0A221ST47_9DEIO</name>
<dbReference type="EMBL" id="CP021081">
    <property type="protein sequence ID" value="ASN79819.1"/>
    <property type="molecule type" value="Genomic_DNA"/>
</dbReference>
<proteinExistence type="predicted"/>
<accession>A0A221ST47</accession>
<gene>
    <name evidence="1" type="ORF">DFI_01285</name>
</gene>
<evidence type="ECO:0000313" key="2">
    <source>
        <dbReference type="Proteomes" id="UP000259030"/>
    </source>
</evidence>
<dbReference type="STRING" id="317577.GCA_000419625_00891"/>
<dbReference type="OrthoDB" id="72304at2"/>
<dbReference type="RefSeq" id="WP_027463555.1">
    <property type="nucleotide sequence ID" value="NZ_ATTJ01000001.1"/>
</dbReference>
<dbReference type="KEGG" id="dfc:DFI_01285"/>
<dbReference type="AlphaFoldDB" id="A0A221ST47"/>
<keyword evidence="2" id="KW-1185">Reference proteome</keyword>